<dbReference type="EMBL" id="CP104694">
    <property type="protein sequence ID" value="UXI68133.1"/>
    <property type="molecule type" value="Genomic_DNA"/>
</dbReference>
<proteinExistence type="predicted"/>
<protein>
    <submittedName>
        <fullName evidence="2">Transposase</fullName>
    </submittedName>
</protein>
<gene>
    <name evidence="2" type="ORF">N4264_00325</name>
</gene>
<name>A0ABY6BDM9_9GAMM</name>
<dbReference type="Gene3D" id="3.30.70.1290">
    <property type="entry name" value="Transposase IS200-like"/>
    <property type="match status" value="1"/>
</dbReference>
<dbReference type="SUPFAM" id="SSF143422">
    <property type="entry name" value="Transposase IS200-like"/>
    <property type="match status" value="1"/>
</dbReference>
<sequence>MRQPRYQLVSTSERRFYHCVSRCVRRAYLCGFDTATGQSFEHRRQWVEERLLALADIFAVGIYAYAVMENHVHLVLMVDPAVAATWSAETVAERWVRLCPVRTNGKIDADACRMRQDLIASDPVQTAVYRHRLVDLAWFMRSLNEPIARRANSEDACTGHFWESRYKCQALLDDAAIVACMTYVDLNPVRAGIASDLASSTHTSVTRRLRSARPAGHALRPIRGIPAKSFPITTIAYIDLVEWTGRQYQPGKRGRISEAPPSALRQLAIDEVQWRRQAMAVESCYWRAVGSMQRLIDKAHAIGQSWLKGTGRVAQAKRC</sequence>
<dbReference type="RefSeq" id="WP_261695095.1">
    <property type="nucleotide sequence ID" value="NZ_CP104694.1"/>
</dbReference>
<dbReference type="InterPro" id="IPR036515">
    <property type="entry name" value="Transposase_17_sf"/>
</dbReference>
<evidence type="ECO:0000259" key="1">
    <source>
        <dbReference type="SMART" id="SM01321"/>
    </source>
</evidence>
<reference evidence="2" key="1">
    <citation type="submission" date="2022-09" db="EMBL/GenBank/DDBJ databases">
        <title>Tahibacter sp. nov., isolated from a fresh water.</title>
        <authorList>
            <person name="Baek J.H."/>
            <person name="Lee J.K."/>
            <person name="Kim J.M."/>
            <person name="Jeon C.O."/>
        </authorList>
    </citation>
    <scope>NUCLEOTIDE SEQUENCE</scope>
    <source>
        <strain evidence="2">W38</strain>
    </source>
</reference>
<evidence type="ECO:0000313" key="3">
    <source>
        <dbReference type="Proteomes" id="UP001064632"/>
    </source>
</evidence>
<organism evidence="2 3">
    <name type="scientific">Tahibacter amnicola</name>
    <dbReference type="NCBI Taxonomy" id="2976241"/>
    <lineage>
        <taxon>Bacteria</taxon>
        <taxon>Pseudomonadati</taxon>
        <taxon>Pseudomonadota</taxon>
        <taxon>Gammaproteobacteria</taxon>
        <taxon>Lysobacterales</taxon>
        <taxon>Rhodanobacteraceae</taxon>
        <taxon>Tahibacter</taxon>
    </lineage>
</organism>
<dbReference type="InterPro" id="IPR002686">
    <property type="entry name" value="Transposase_17"/>
</dbReference>
<evidence type="ECO:0000313" key="2">
    <source>
        <dbReference type="EMBL" id="UXI68133.1"/>
    </source>
</evidence>
<accession>A0ABY6BDM9</accession>
<keyword evidence="3" id="KW-1185">Reference proteome</keyword>
<dbReference type="Proteomes" id="UP001064632">
    <property type="component" value="Chromosome"/>
</dbReference>
<dbReference type="PANTHER" id="PTHR34322:SF2">
    <property type="entry name" value="TRANSPOSASE IS200-LIKE DOMAIN-CONTAINING PROTEIN"/>
    <property type="match status" value="1"/>
</dbReference>
<dbReference type="PANTHER" id="PTHR34322">
    <property type="entry name" value="TRANSPOSASE, Y1_TNP DOMAIN-CONTAINING"/>
    <property type="match status" value="1"/>
</dbReference>
<feature type="domain" description="Transposase IS200-like" evidence="1">
    <location>
        <begin position="12"/>
        <end position="187"/>
    </location>
</feature>
<dbReference type="SMART" id="SM01321">
    <property type="entry name" value="Y1_Tnp"/>
    <property type="match status" value="1"/>
</dbReference>